<dbReference type="GO" id="GO:0016020">
    <property type="term" value="C:membrane"/>
    <property type="evidence" value="ECO:0007669"/>
    <property type="project" value="UniProtKB-SubCell"/>
</dbReference>
<organism evidence="6">
    <name type="scientific">Mimiviridae sp. ChoanoV1</name>
    <dbReference type="NCBI Taxonomy" id="2596887"/>
    <lineage>
        <taxon>Viruses</taxon>
        <taxon>Varidnaviria</taxon>
        <taxon>Bamfordvirae</taxon>
        <taxon>Nucleocytoviricota</taxon>
        <taxon>Megaviricetes</taxon>
        <taxon>Imitervirales</taxon>
        <taxon>Schizomimiviridae</taxon>
    </lineage>
</organism>
<dbReference type="EMBL" id="MK250087">
    <property type="protein sequence ID" value="QDY52106.1"/>
    <property type="molecule type" value="Genomic_DNA"/>
</dbReference>
<reference evidence="6" key="1">
    <citation type="submission" date="2018-11" db="EMBL/GenBank/DDBJ databases">
        <title>A distinct lineage of giant viruses engineers rhodopsin photosystems in predatory marine eukaryotes.</title>
        <authorList>
            <person name="Needham D.M."/>
            <person name="Yoshizawa S."/>
            <person name="Hosaka T."/>
            <person name="Poirier C."/>
            <person name="Choi C.-J."/>
            <person name="Hehenberger E."/>
            <person name="Irwin N.A.T."/>
            <person name="Wilken S."/>
            <person name="Yung C.-M."/>
            <person name="Bachy C."/>
            <person name="Kurihara R."/>
            <person name="Nakajima Y."/>
            <person name="Kojima K."/>
            <person name="Kimura-Someya T."/>
            <person name="Leonard G."/>
            <person name="Malmstrom R.R."/>
            <person name="Mende D."/>
            <person name="Olson D.K."/>
            <person name="Sudo Y."/>
            <person name="Sudek S."/>
            <person name="Richards T.A."/>
            <person name="DeLong E.F."/>
            <person name="Keeling P.J."/>
            <person name="Santoro A.E."/>
            <person name="Shirouzu M."/>
            <person name="Iwasaki W."/>
            <person name="Worden A.Z."/>
        </authorList>
    </citation>
    <scope>NUCLEOTIDE SEQUENCE</scope>
</reference>
<evidence type="ECO:0000256" key="4">
    <source>
        <dbReference type="ARBA" id="ARBA00023136"/>
    </source>
</evidence>
<keyword evidence="3 5" id="KW-1133">Transmembrane helix</keyword>
<keyword evidence="4 5" id="KW-0472">Membrane</keyword>
<accession>A0A5B8IE11</accession>
<feature type="transmembrane region" description="Helical" evidence="5">
    <location>
        <begin position="14"/>
        <end position="33"/>
    </location>
</feature>
<dbReference type="InterPro" id="IPR006603">
    <property type="entry name" value="PQ-loop_rpt"/>
</dbReference>
<gene>
    <name evidence="6" type="ORF">3_85</name>
</gene>
<evidence type="ECO:0000256" key="5">
    <source>
        <dbReference type="SAM" id="Phobius"/>
    </source>
</evidence>
<dbReference type="Pfam" id="PF04193">
    <property type="entry name" value="PQ-loop"/>
    <property type="match status" value="1"/>
</dbReference>
<evidence type="ECO:0000313" key="6">
    <source>
        <dbReference type="EMBL" id="QDY52106.1"/>
    </source>
</evidence>
<evidence type="ECO:0000256" key="2">
    <source>
        <dbReference type="ARBA" id="ARBA00022692"/>
    </source>
</evidence>
<sequence length="106" mass="12579">MTNHTIINFNRQEYFGWIGNFIFISAQISQIFYTYKVKRTNDISYTLQFLLLIGNIMYTIFGYIDFSLSMFIGNGITLFTSGIQISQKVYYDKKNKDYEELMPINF</sequence>
<evidence type="ECO:0008006" key="7">
    <source>
        <dbReference type="Google" id="ProtNLM"/>
    </source>
</evidence>
<name>A0A5B8IE11_9VIRU</name>
<evidence type="ECO:0000256" key="1">
    <source>
        <dbReference type="ARBA" id="ARBA00004141"/>
    </source>
</evidence>
<dbReference type="Gene3D" id="1.20.1280.290">
    <property type="match status" value="1"/>
</dbReference>
<protein>
    <recommendedName>
        <fullName evidence="7">PQ loop repeat</fullName>
    </recommendedName>
</protein>
<keyword evidence="2 5" id="KW-0812">Transmembrane</keyword>
<feature type="transmembrane region" description="Helical" evidence="5">
    <location>
        <begin position="45"/>
        <end position="64"/>
    </location>
</feature>
<evidence type="ECO:0000256" key="3">
    <source>
        <dbReference type="ARBA" id="ARBA00022989"/>
    </source>
</evidence>
<comment type="subcellular location">
    <subcellularLocation>
        <location evidence="1">Membrane</location>
        <topology evidence="1">Multi-pass membrane protein</topology>
    </subcellularLocation>
</comment>
<proteinExistence type="predicted"/>